<evidence type="ECO:0000256" key="1">
    <source>
        <dbReference type="SAM" id="Phobius"/>
    </source>
</evidence>
<protein>
    <submittedName>
        <fullName evidence="3">Uncharacterized protein</fullName>
    </submittedName>
</protein>
<feature type="signal peptide" evidence="2">
    <location>
        <begin position="1"/>
        <end position="19"/>
    </location>
</feature>
<evidence type="ECO:0000313" key="4">
    <source>
        <dbReference type="Proteomes" id="UP000828390"/>
    </source>
</evidence>
<evidence type="ECO:0000256" key="2">
    <source>
        <dbReference type="SAM" id="SignalP"/>
    </source>
</evidence>
<dbReference type="AlphaFoldDB" id="A0A9D4E4B3"/>
<proteinExistence type="predicted"/>
<sequence length="819" mass="94403">MRQTVLVILVAIGLQSVNSFTPDSQYAISTVESNVTQRPNDNHPFCEFAVTNISKTYFKNRIHWYEPDFITFQLTLLNDSFVRNATQEVFHPDEWFWTYNTSHGEYPYLYLNFDFGLLTFGLLEQKTEHVDFVRLNVTSKGKCVLSIGDNSTNTYIAHALSEIFDQVGDEDLTRFKTLYFCYMSIDKNANRTWAYTAGVYFNYPVPFIQYTCCIMKYNYYSKTFIQSTCSFKPQKWSLCTIGPYVIGIIIFLYFPIVLFRFFHTLTSDELIQSYDHELLSDLSTNSPSTTWLEDTWIFLDGNSPLTLSYLASSLFSGFKRSHPVMFSRFRRLFCLILVPTFLFLKVLLYRNGTGKMGYGGKEMKIMVQDIVGVGTPIGFLSILGNSSDARKTFVPFLGGPFGMLGAYLTIGIVLIVMPRSLKQIVENGMPRKRKWSTLFLSVDEILRMAMLKPKTEPGYHRAAAVFTGSFYMLFNRPFWHKLFYEQKMRFSYVWMWSKSVYMFVFLFLVLLSAFEIFVCVVYNLIPFFNFAVISVKGAVLTIVAQRRYCYINCARVLFNSPLAWLIVLICSGLFTIFAYTLCLIYIESFMFISQITIMCFVAVIVTPTTAFGFLFFVLVLVVYLAKLARGFGDVYFDLLSIAIEKSLHIEAPVNQIFIQDGNIEIPNICARHVKSIRIKGTILDVSDNTLQKINRSQVQHKTMQRGNTHGIPKDLFKYLIERHRPVHIQVLKVIFRFALIITLIALANAISFEFSTPETSEVMHVIFVVSVGALPHLFEIMMEGSEVVKRQLEEAEIEQSILRYWRARAELDVSDVSWP</sequence>
<feature type="transmembrane region" description="Helical" evidence="1">
    <location>
        <begin position="733"/>
        <end position="750"/>
    </location>
</feature>
<reference evidence="3" key="1">
    <citation type="journal article" date="2019" name="bioRxiv">
        <title>The Genome of the Zebra Mussel, Dreissena polymorpha: A Resource for Invasive Species Research.</title>
        <authorList>
            <person name="McCartney M.A."/>
            <person name="Auch B."/>
            <person name="Kono T."/>
            <person name="Mallez S."/>
            <person name="Zhang Y."/>
            <person name="Obille A."/>
            <person name="Becker A."/>
            <person name="Abrahante J.E."/>
            <person name="Garbe J."/>
            <person name="Badalamenti J.P."/>
            <person name="Herman A."/>
            <person name="Mangelson H."/>
            <person name="Liachko I."/>
            <person name="Sullivan S."/>
            <person name="Sone E.D."/>
            <person name="Koren S."/>
            <person name="Silverstein K.A.T."/>
            <person name="Beckman K.B."/>
            <person name="Gohl D.M."/>
        </authorList>
    </citation>
    <scope>NUCLEOTIDE SEQUENCE</scope>
    <source>
        <strain evidence="3">Duluth1</strain>
        <tissue evidence="3">Whole animal</tissue>
    </source>
</reference>
<feature type="transmembrane region" description="Helical" evidence="1">
    <location>
        <begin position="396"/>
        <end position="417"/>
    </location>
</feature>
<feature type="transmembrane region" description="Helical" evidence="1">
    <location>
        <begin position="762"/>
        <end position="782"/>
    </location>
</feature>
<name>A0A9D4E4B3_DREPO</name>
<feature type="transmembrane region" description="Helical" evidence="1">
    <location>
        <begin position="241"/>
        <end position="262"/>
    </location>
</feature>
<feature type="transmembrane region" description="Helical" evidence="1">
    <location>
        <begin position="592"/>
        <end position="625"/>
    </location>
</feature>
<gene>
    <name evidence="3" type="ORF">DPMN_173258</name>
</gene>
<keyword evidence="4" id="KW-1185">Reference proteome</keyword>
<accession>A0A9D4E4B3</accession>
<feature type="transmembrane region" description="Helical" evidence="1">
    <location>
        <begin position="500"/>
        <end position="525"/>
    </location>
</feature>
<feature type="transmembrane region" description="Helical" evidence="1">
    <location>
        <begin position="458"/>
        <end position="479"/>
    </location>
</feature>
<comment type="caution">
    <text evidence="3">The sequence shown here is derived from an EMBL/GenBank/DDBJ whole genome shotgun (WGS) entry which is preliminary data.</text>
</comment>
<keyword evidence="1" id="KW-0472">Membrane</keyword>
<feature type="chain" id="PRO_5038515785" evidence="2">
    <location>
        <begin position="20"/>
        <end position="819"/>
    </location>
</feature>
<evidence type="ECO:0000313" key="3">
    <source>
        <dbReference type="EMBL" id="KAH3771929.1"/>
    </source>
</evidence>
<reference evidence="3" key="2">
    <citation type="submission" date="2020-11" db="EMBL/GenBank/DDBJ databases">
        <authorList>
            <person name="McCartney M.A."/>
            <person name="Auch B."/>
            <person name="Kono T."/>
            <person name="Mallez S."/>
            <person name="Becker A."/>
            <person name="Gohl D.M."/>
            <person name="Silverstein K.A.T."/>
            <person name="Koren S."/>
            <person name="Bechman K.B."/>
            <person name="Herman A."/>
            <person name="Abrahante J.E."/>
            <person name="Garbe J."/>
        </authorList>
    </citation>
    <scope>NUCLEOTIDE SEQUENCE</scope>
    <source>
        <strain evidence="3">Duluth1</strain>
        <tissue evidence="3">Whole animal</tissue>
    </source>
</reference>
<feature type="transmembrane region" description="Helical" evidence="1">
    <location>
        <begin position="329"/>
        <end position="349"/>
    </location>
</feature>
<feature type="transmembrane region" description="Helical" evidence="1">
    <location>
        <begin position="562"/>
        <end position="586"/>
    </location>
</feature>
<organism evidence="3 4">
    <name type="scientific">Dreissena polymorpha</name>
    <name type="common">Zebra mussel</name>
    <name type="synonym">Mytilus polymorpha</name>
    <dbReference type="NCBI Taxonomy" id="45954"/>
    <lineage>
        <taxon>Eukaryota</taxon>
        <taxon>Metazoa</taxon>
        <taxon>Spiralia</taxon>
        <taxon>Lophotrochozoa</taxon>
        <taxon>Mollusca</taxon>
        <taxon>Bivalvia</taxon>
        <taxon>Autobranchia</taxon>
        <taxon>Heteroconchia</taxon>
        <taxon>Euheterodonta</taxon>
        <taxon>Imparidentia</taxon>
        <taxon>Neoheterodontei</taxon>
        <taxon>Myida</taxon>
        <taxon>Dreissenoidea</taxon>
        <taxon>Dreissenidae</taxon>
        <taxon>Dreissena</taxon>
    </lineage>
</organism>
<keyword evidence="1" id="KW-0812">Transmembrane</keyword>
<keyword evidence="1" id="KW-1133">Transmembrane helix</keyword>
<feature type="transmembrane region" description="Helical" evidence="1">
    <location>
        <begin position="531"/>
        <end position="550"/>
    </location>
</feature>
<feature type="transmembrane region" description="Helical" evidence="1">
    <location>
        <begin position="365"/>
        <end position="384"/>
    </location>
</feature>
<dbReference type="Proteomes" id="UP000828390">
    <property type="component" value="Unassembled WGS sequence"/>
</dbReference>
<keyword evidence="2" id="KW-0732">Signal</keyword>
<dbReference type="EMBL" id="JAIWYP010000009">
    <property type="protein sequence ID" value="KAH3771929.1"/>
    <property type="molecule type" value="Genomic_DNA"/>
</dbReference>
<dbReference type="OrthoDB" id="6130724at2759"/>